<evidence type="ECO:0000256" key="2">
    <source>
        <dbReference type="ARBA" id="ARBA00010393"/>
    </source>
</evidence>
<proteinExistence type="inferred from homology"/>
<keyword evidence="3" id="KW-0963">Cytoplasm</keyword>
<keyword evidence="4" id="KW-0547">Nucleotide-binding</keyword>
<dbReference type="PANTHER" id="PTHR30473">
    <property type="entry name" value="PROTEIN PHOH"/>
    <property type="match status" value="1"/>
</dbReference>
<comment type="subcellular location">
    <subcellularLocation>
        <location evidence="1">Cytoplasm</location>
    </subcellularLocation>
</comment>
<dbReference type="EMBL" id="CP038441">
    <property type="protein sequence ID" value="QJT21008.1"/>
    <property type="molecule type" value="Genomic_DNA"/>
</dbReference>
<feature type="domain" description="PhoH-like protein" evidence="8">
    <location>
        <begin position="123"/>
        <end position="326"/>
    </location>
</feature>
<organism evidence="9 10">
    <name type="scientific">Aeromonas media</name>
    <dbReference type="NCBI Taxonomy" id="651"/>
    <lineage>
        <taxon>Bacteria</taxon>
        <taxon>Pseudomonadati</taxon>
        <taxon>Pseudomonadota</taxon>
        <taxon>Gammaproteobacteria</taxon>
        <taxon>Aeromonadales</taxon>
        <taxon>Aeromonadaceae</taxon>
        <taxon>Aeromonas</taxon>
    </lineage>
</organism>
<evidence type="ECO:0000313" key="10">
    <source>
        <dbReference type="Proteomes" id="UP000501427"/>
    </source>
</evidence>
<dbReference type="SUPFAM" id="SSF52540">
    <property type="entry name" value="P-loop containing nucleoside triphosphate hydrolases"/>
    <property type="match status" value="1"/>
</dbReference>
<dbReference type="PANTHER" id="PTHR30473:SF1">
    <property type="entry name" value="PHOH-LIKE PROTEIN"/>
    <property type="match status" value="1"/>
</dbReference>
<dbReference type="InterPro" id="IPR003714">
    <property type="entry name" value="PhoH"/>
</dbReference>
<evidence type="ECO:0000259" key="8">
    <source>
        <dbReference type="Pfam" id="PF02562"/>
    </source>
</evidence>
<dbReference type="InterPro" id="IPR051451">
    <property type="entry name" value="PhoH2-like"/>
</dbReference>
<dbReference type="RefSeq" id="WP_171275631.1">
    <property type="nucleotide sequence ID" value="NZ_CAWPJG010000001.1"/>
</dbReference>
<gene>
    <name evidence="9" type="ORF">E4184_05830</name>
</gene>
<accession>A0A6M4Y6Z0</accession>
<dbReference type="FunFam" id="3.40.50.300:FF:000013">
    <property type="entry name" value="PhoH family ATPase"/>
    <property type="match status" value="1"/>
</dbReference>
<feature type="compositionally biased region" description="Polar residues" evidence="7">
    <location>
        <begin position="335"/>
        <end position="344"/>
    </location>
</feature>
<sequence length="352" mass="39345">MSRHISTLNLHLEPADNLRLASLCGPFDDNLKQLERRLGIEISYRDNHFQLLGKQAQIDAAAVILKHLYVETQPLKGGKVTDITPEMVHLTVQESRVLEQDDDEAPGLPYGKEVTVKTKRGLIKPRSPNQAQYISNIVRHDISFGIGPAGTGKTYLAVAAAVDALERQEIRRILLTRPAVEAGEKLGFLPGDLSQKVDPYLRPLYDALFEMLGFERVEKLMERNIIEVAPLAYMRGRTLNDAFIILDEAQNTTTEQMKMFLTRIGFNSKAVVTGDITQVDLPRSTKSGLRHALEVLQGVDGLSFNFFESKDVVRHPVVARIVQAYEAFDARQASEKSPPNTRNENTSKESAQ</sequence>
<dbReference type="GO" id="GO:0005829">
    <property type="term" value="C:cytosol"/>
    <property type="evidence" value="ECO:0007669"/>
    <property type="project" value="TreeGrafter"/>
</dbReference>
<dbReference type="InterPro" id="IPR027417">
    <property type="entry name" value="P-loop_NTPase"/>
</dbReference>
<dbReference type="Pfam" id="PF02562">
    <property type="entry name" value="PhoH"/>
    <property type="match status" value="1"/>
</dbReference>
<comment type="similarity">
    <text evidence="2">Belongs to the PhoH family.</text>
</comment>
<dbReference type="GO" id="GO:0005524">
    <property type="term" value="F:ATP binding"/>
    <property type="evidence" value="ECO:0007669"/>
    <property type="project" value="UniProtKB-KW"/>
</dbReference>
<evidence type="ECO:0000256" key="6">
    <source>
        <dbReference type="ARBA" id="ARBA00039970"/>
    </source>
</evidence>
<evidence type="ECO:0000256" key="7">
    <source>
        <dbReference type="SAM" id="MobiDB-lite"/>
    </source>
</evidence>
<name>A0A6M4Y6Z0_AERME</name>
<evidence type="ECO:0000256" key="3">
    <source>
        <dbReference type="ARBA" id="ARBA00022490"/>
    </source>
</evidence>
<evidence type="ECO:0000256" key="5">
    <source>
        <dbReference type="ARBA" id="ARBA00022840"/>
    </source>
</evidence>
<dbReference type="Proteomes" id="UP000501427">
    <property type="component" value="Chromosome"/>
</dbReference>
<keyword evidence="5" id="KW-0067">ATP-binding</keyword>
<evidence type="ECO:0000256" key="4">
    <source>
        <dbReference type="ARBA" id="ARBA00022741"/>
    </source>
</evidence>
<protein>
    <recommendedName>
        <fullName evidence="6">PhoH-like protein</fullName>
    </recommendedName>
</protein>
<dbReference type="Gene3D" id="3.40.50.300">
    <property type="entry name" value="P-loop containing nucleotide triphosphate hydrolases"/>
    <property type="match status" value="1"/>
</dbReference>
<evidence type="ECO:0000313" key="9">
    <source>
        <dbReference type="EMBL" id="QJT21008.1"/>
    </source>
</evidence>
<dbReference type="AlphaFoldDB" id="A0A6M4Y6Z0"/>
<feature type="region of interest" description="Disordered" evidence="7">
    <location>
        <begin position="331"/>
        <end position="352"/>
    </location>
</feature>
<reference evidence="9 10" key="1">
    <citation type="submission" date="2019-03" db="EMBL/GenBank/DDBJ databases">
        <title>Novel transposon Tn6433 accelerates the dissemination of tet(E) in Aeromonas from aerobic biofilm under oxytetracycline stress.</title>
        <authorList>
            <person name="Shi Y."/>
            <person name="Tian Z."/>
            <person name="Zhang Y."/>
            <person name="Zhang H."/>
            <person name="Yang M."/>
        </authorList>
    </citation>
    <scope>NUCLEOTIDE SEQUENCE [LARGE SCALE GENOMIC DNA]</scope>
    <source>
        <strain evidence="9 10">T0.1-19</strain>
    </source>
</reference>
<evidence type="ECO:0000256" key="1">
    <source>
        <dbReference type="ARBA" id="ARBA00004496"/>
    </source>
</evidence>